<dbReference type="SUPFAM" id="SSF52540">
    <property type="entry name" value="P-loop containing nucleoside triphosphate hydrolases"/>
    <property type="match status" value="1"/>
</dbReference>
<protein>
    <recommendedName>
        <fullName evidence="3">Stage III sporulation protein AA AAA+ ATPase domain-containing protein</fullName>
    </recommendedName>
</protein>
<gene>
    <name evidence="4" type="ORF">IAB16_02875</name>
</gene>
<proteinExistence type="predicted"/>
<evidence type="ECO:0000259" key="3">
    <source>
        <dbReference type="Pfam" id="PF19568"/>
    </source>
</evidence>
<feature type="non-terminal residue" evidence="4">
    <location>
        <position position="252"/>
    </location>
</feature>
<dbReference type="InterPro" id="IPR045735">
    <property type="entry name" value="Spore_III_AA_AAA+_ATPase"/>
</dbReference>
<sequence length="252" mass="28024">MFRSLLGEKLYAETIRLMPTESVTEIRLRAGRALSLRNASSRIISSYHVSSEDVAEVIRKATKSSLYACQEELRAGYLRYAGGIRIGVGGEGVTESGRVITYKNITSLNIRIPHEIKGCADKVKEIFTPLKNTLVLSPPYGGKTTMIRDISRILSYAMDTLVIDERDEICCDSYEFGPLIDIISNTPKHLAVEGAVRSMNPEVIVMDELYPSRDEDVVSEILRSGIKLVASAHADDPEEFFRRAAGLRECFS</sequence>
<dbReference type="Gene3D" id="3.40.50.300">
    <property type="entry name" value="P-loop containing nucleotide triphosphate hydrolases"/>
    <property type="match status" value="1"/>
</dbReference>
<reference evidence="4" key="2">
    <citation type="journal article" date="2021" name="PeerJ">
        <title>Extensive microbial diversity within the chicken gut microbiome revealed by metagenomics and culture.</title>
        <authorList>
            <person name="Gilroy R."/>
            <person name="Ravi A."/>
            <person name="Getino M."/>
            <person name="Pursley I."/>
            <person name="Horton D.L."/>
            <person name="Alikhan N.F."/>
            <person name="Baker D."/>
            <person name="Gharbi K."/>
            <person name="Hall N."/>
            <person name="Watson M."/>
            <person name="Adriaenssens E.M."/>
            <person name="Foster-Nyarko E."/>
            <person name="Jarju S."/>
            <person name="Secka A."/>
            <person name="Antonio M."/>
            <person name="Oren A."/>
            <person name="Chaudhuri R.R."/>
            <person name="La Ragione R."/>
            <person name="Hildebrand F."/>
            <person name="Pallen M.J."/>
        </authorList>
    </citation>
    <scope>NUCLEOTIDE SEQUENCE</scope>
    <source>
        <strain evidence="4">517</strain>
    </source>
</reference>
<comment type="caution">
    <text evidence="4">The sequence shown here is derived from an EMBL/GenBank/DDBJ whole genome shotgun (WGS) entry which is preliminary data.</text>
</comment>
<dbReference type="AlphaFoldDB" id="A0A940DGG4"/>
<keyword evidence="1" id="KW-0547">Nucleotide-binding</keyword>
<evidence type="ECO:0000313" key="4">
    <source>
        <dbReference type="EMBL" id="MBO8423949.1"/>
    </source>
</evidence>
<dbReference type="Proteomes" id="UP000727857">
    <property type="component" value="Unassembled WGS sequence"/>
</dbReference>
<keyword evidence="2" id="KW-0067">ATP-binding</keyword>
<name>A0A940DGG4_9FIRM</name>
<evidence type="ECO:0000256" key="2">
    <source>
        <dbReference type="ARBA" id="ARBA00022840"/>
    </source>
</evidence>
<organism evidence="4 5">
    <name type="scientific">Candidatus Stercoripulliclostridium pullicola</name>
    <dbReference type="NCBI Taxonomy" id="2840953"/>
    <lineage>
        <taxon>Bacteria</taxon>
        <taxon>Bacillati</taxon>
        <taxon>Bacillota</taxon>
        <taxon>Clostridia</taxon>
        <taxon>Eubacteriales</taxon>
        <taxon>Candidatus Stercoripulliclostridium</taxon>
    </lineage>
</organism>
<reference evidence="4" key="1">
    <citation type="submission" date="2020-10" db="EMBL/GenBank/DDBJ databases">
        <authorList>
            <person name="Gilroy R."/>
        </authorList>
    </citation>
    <scope>NUCLEOTIDE SEQUENCE</scope>
    <source>
        <strain evidence="4">517</strain>
    </source>
</reference>
<accession>A0A940DGG4</accession>
<dbReference type="GO" id="GO:0005524">
    <property type="term" value="F:ATP binding"/>
    <property type="evidence" value="ECO:0007669"/>
    <property type="project" value="UniProtKB-KW"/>
</dbReference>
<dbReference type="InterPro" id="IPR027417">
    <property type="entry name" value="P-loop_NTPase"/>
</dbReference>
<feature type="domain" description="Stage III sporulation protein AA AAA+ ATPase" evidence="3">
    <location>
        <begin position="20"/>
        <end position="244"/>
    </location>
</feature>
<dbReference type="EMBL" id="JADINF010000070">
    <property type="protein sequence ID" value="MBO8423949.1"/>
    <property type="molecule type" value="Genomic_DNA"/>
</dbReference>
<evidence type="ECO:0000313" key="5">
    <source>
        <dbReference type="Proteomes" id="UP000727857"/>
    </source>
</evidence>
<dbReference type="PANTHER" id="PTHR20953:SF3">
    <property type="entry name" value="P-LOOP CONTAINING NUCLEOSIDE TRIPHOSPHATE HYDROLASES SUPERFAMILY PROTEIN"/>
    <property type="match status" value="1"/>
</dbReference>
<dbReference type="PANTHER" id="PTHR20953">
    <property type="entry name" value="KINASE-RELATED"/>
    <property type="match status" value="1"/>
</dbReference>
<dbReference type="Pfam" id="PF19568">
    <property type="entry name" value="Spore_III_AA"/>
    <property type="match status" value="1"/>
</dbReference>
<evidence type="ECO:0000256" key="1">
    <source>
        <dbReference type="ARBA" id="ARBA00022741"/>
    </source>
</evidence>